<evidence type="ECO:0008006" key="3">
    <source>
        <dbReference type="Google" id="ProtNLM"/>
    </source>
</evidence>
<reference evidence="1 2" key="1">
    <citation type="journal article" date="2016" name="Nat. Commun.">
        <title>Thousands of microbial genomes shed light on interconnected biogeochemical processes in an aquifer system.</title>
        <authorList>
            <person name="Anantharaman K."/>
            <person name="Brown C.T."/>
            <person name="Hug L.A."/>
            <person name="Sharon I."/>
            <person name="Castelle C.J."/>
            <person name="Probst A.J."/>
            <person name="Thomas B.C."/>
            <person name="Singh A."/>
            <person name="Wilkins M.J."/>
            <person name="Karaoz U."/>
            <person name="Brodie E.L."/>
            <person name="Williams K.H."/>
            <person name="Hubbard S.S."/>
            <person name="Banfield J.F."/>
        </authorList>
    </citation>
    <scope>NUCLEOTIDE SEQUENCE [LARGE SCALE GENOMIC DNA]</scope>
</reference>
<protein>
    <recommendedName>
        <fullName evidence="3">Macrocin O-methyltransferase</fullName>
    </recommendedName>
</protein>
<dbReference type="AlphaFoldDB" id="A0A1F8F1H9"/>
<dbReference type="Proteomes" id="UP000177605">
    <property type="component" value="Unassembled WGS sequence"/>
</dbReference>
<dbReference type="SUPFAM" id="SSF53335">
    <property type="entry name" value="S-adenosyl-L-methionine-dependent methyltransferases"/>
    <property type="match status" value="1"/>
</dbReference>
<dbReference type="InterPro" id="IPR029063">
    <property type="entry name" value="SAM-dependent_MTases_sf"/>
</dbReference>
<evidence type="ECO:0000313" key="2">
    <source>
        <dbReference type="Proteomes" id="UP000177605"/>
    </source>
</evidence>
<dbReference type="Gene3D" id="3.40.50.150">
    <property type="entry name" value="Vaccinia Virus protein VP39"/>
    <property type="match status" value="1"/>
</dbReference>
<name>A0A1F8F1H9_9BACT</name>
<comment type="caution">
    <text evidence="1">The sequence shown here is derived from an EMBL/GenBank/DDBJ whole genome shotgun (WGS) entry which is preliminary data.</text>
</comment>
<dbReference type="Pfam" id="PF05711">
    <property type="entry name" value="TylF"/>
    <property type="match status" value="1"/>
</dbReference>
<gene>
    <name evidence="1" type="ORF">A2669_02675</name>
</gene>
<accession>A0A1F8F1H9</accession>
<dbReference type="EMBL" id="MGJM01000006">
    <property type="protein sequence ID" value="OGN06975.1"/>
    <property type="molecule type" value="Genomic_DNA"/>
</dbReference>
<dbReference type="InterPro" id="IPR008884">
    <property type="entry name" value="TylF_MeTrfase"/>
</dbReference>
<organism evidence="1 2">
    <name type="scientific">Candidatus Yanofskybacteria bacterium RIFCSPHIGHO2_01_FULL_48_25b</name>
    <dbReference type="NCBI Taxonomy" id="1802672"/>
    <lineage>
        <taxon>Bacteria</taxon>
        <taxon>Candidatus Yanofskyibacteriota</taxon>
    </lineage>
</organism>
<dbReference type="PANTHER" id="PTHR40036">
    <property type="entry name" value="MACROCIN O-METHYLTRANSFERASE"/>
    <property type="match status" value="1"/>
</dbReference>
<dbReference type="PANTHER" id="PTHR40036:SF1">
    <property type="entry name" value="MACROCIN O-METHYLTRANSFERASE"/>
    <property type="match status" value="1"/>
</dbReference>
<proteinExistence type="predicted"/>
<evidence type="ECO:0000313" key="1">
    <source>
        <dbReference type="EMBL" id="OGN06975.1"/>
    </source>
</evidence>
<sequence length="234" mass="27182">MIEAMNSLYQRLRLKIGVMIARLIRRRHGVVIYYNDSRRRSMLDFVWSLPHERSACLSDHEALQLMIFVERTRKVPGDIAEIGCYWGGSATLIAREAAPDKEIHLFDTFEGLPPLENIDRSAFDDGMFVSDYETVKQFFAEDQRVHVYKGLFPEECAHYVKDKCFSFVNIDVDLYDGMKKSLEFVYPRMNKGGVVLIHDYGTAEGVRKAVDEFLKDKPEAAFDNNWRQCFFVKV</sequence>